<dbReference type="Proteomes" id="UP000663400">
    <property type="component" value="Chromosome"/>
</dbReference>
<reference evidence="1 2" key="1">
    <citation type="submission" date="2021-02" db="EMBL/GenBank/DDBJ databases">
        <title>Lysobacter arenosi sp. nov., isolated from soil of gangwondo yeongwol, south Korea.</title>
        <authorList>
            <person name="Kim K.R."/>
            <person name="Kim K.H."/>
            <person name="Jeon C.O."/>
        </authorList>
    </citation>
    <scope>NUCLEOTIDE SEQUENCE [LARGE SCALE GENOMIC DNA]</scope>
    <source>
        <strain evidence="1 2">R7</strain>
    </source>
</reference>
<name>A0ABX7RA67_9GAMM</name>
<sequence length="144" mass="14953">MRFEQLIQKVDQAEDVLEESERRVASQLGGLRDSWREAWTPGRIVIAGLVAGFVVGRAEPLRTIGKGGGLMQLITMVSGLFAGGSAQVAAEGAEQAAASAEQAVAAPTEASLAKTARDEEAATLARAEATVQAARVAVVDPVQP</sequence>
<dbReference type="EMBL" id="CP071517">
    <property type="protein sequence ID" value="QSX73887.1"/>
    <property type="molecule type" value="Genomic_DNA"/>
</dbReference>
<keyword evidence="2" id="KW-1185">Reference proteome</keyword>
<accession>A0ABX7RA67</accession>
<evidence type="ECO:0008006" key="3">
    <source>
        <dbReference type="Google" id="ProtNLM"/>
    </source>
</evidence>
<evidence type="ECO:0000313" key="2">
    <source>
        <dbReference type="Proteomes" id="UP000663400"/>
    </source>
</evidence>
<evidence type="ECO:0000313" key="1">
    <source>
        <dbReference type="EMBL" id="QSX73887.1"/>
    </source>
</evidence>
<organism evidence="1 2">
    <name type="scientific">Lysobacter arenosi</name>
    <dbReference type="NCBI Taxonomy" id="2795387"/>
    <lineage>
        <taxon>Bacteria</taxon>
        <taxon>Pseudomonadati</taxon>
        <taxon>Pseudomonadota</taxon>
        <taxon>Gammaproteobacteria</taxon>
        <taxon>Lysobacterales</taxon>
        <taxon>Lysobacteraceae</taxon>
        <taxon>Lysobacter</taxon>
    </lineage>
</organism>
<proteinExistence type="predicted"/>
<dbReference type="RefSeq" id="WP_200607291.1">
    <property type="nucleotide sequence ID" value="NZ_CP071517.1"/>
</dbReference>
<protein>
    <recommendedName>
        <fullName evidence="3">Protein sip-5</fullName>
    </recommendedName>
</protein>
<gene>
    <name evidence="1" type="ORF">HIV01_011670</name>
</gene>